<accession>A0ACC1YUL0</accession>
<protein>
    <submittedName>
        <fullName evidence="1">IRK-interacting protein-like</fullName>
    </submittedName>
</protein>
<evidence type="ECO:0000313" key="2">
    <source>
        <dbReference type="Proteomes" id="UP001164539"/>
    </source>
</evidence>
<dbReference type="Proteomes" id="UP001164539">
    <property type="component" value="Chromosome 1"/>
</dbReference>
<reference evidence="1 2" key="1">
    <citation type="journal article" date="2023" name="Science">
        <title>Complex scaffold remodeling in plant triterpene biosynthesis.</title>
        <authorList>
            <person name="De La Pena R."/>
            <person name="Hodgson H."/>
            <person name="Liu J.C."/>
            <person name="Stephenson M.J."/>
            <person name="Martin A.C."/>
            <person name="Owen C."/>
            <person name="Harkess A."/>
            <person name="Leebens-Mack J."/>
            <person name="Jimenez L.E."/>
            <person name="Osbourn A."/>
            <person name="Sattely E.S."/>
        </authorList>
    </citation>
    <scope>NUCLEOTIDE SEQUENCE [LARGE SCALE GENOMIC DNA]</scope>
    <source>
        <strain evidence="2">cv. JPN11</strain>
        <tissue evidence="1">Leaf</tissue>
    </source>
</reference>
<proteinExistence type="predicted"/>
<dbReference type="EMBL" id="CM051394">
    <property type="protein sequence ID" value="KAJ4727166.1"/>
    <property type="molecule type" value="Genomic_DNA"/>
</dbReference>
<sequence>MPEIMDGSPSTITTTTGKPPQISEMFQKFALAFKTKTFEFFADDEEHDPSDSEGFTLLDSTEDFITDQKVVVIKPDRPPNALQQSPLKSPKFTAESSLTGTQVTKREQSHNLLPKPTEKKCLVNTQLTQTLISSIFATVSSVEASYLQLQTAHVPFVEENIKAADRALVSHLQRLSDSKQFYRDVCKNPDFIGTEEDSAIGSCLEHQVQENQSKLRTLETVSNRLQEEIDQKGSQVADLRKQLGEIRKCNSKLSKKLSNNLNSSFDVLVTVGVFDSMLHDAYRATHKFTKILIDLMRKAGWDLDLAANSVYHDIDYAKKGHNRYSFLSYVCLGMFRGFDLEGFGLVDNEVMCNGHDLDSSKTSSSLKQLLEHVSSNPLELISMNHNCEFAKFCERRYQELIHPTMESSIFSNLDQNEAVLNSWRSLSVFYESFVNMASSIWMLHKLAFSFDPVVDIFQVERGVDFSVVYMEDVTRRSNSVGKTRAKVGFTVVPGFKVGRTVIQSQVYLCGMKCTE</sequence>
<organism evidence="1 2">
    <name type="scientific">Melia azedarach</name>
    <name type="common">Chinaberry tree</name>
    <dbReference type="NCBI Taxonomy" id="155640"/>
    <lineage>
        <taxon>Eukaryota</taxon>
        <taxon>Viridiplantae</taxon>
        <taxon>Streptophyta</taxon>
        <taxon>Embryophyta</taxon>
        <taxon>Tracheophyta</taxon>
        <taxon>Spermatophyta</taxon>
        <taxon>Magnoliopsida</taxon>
        <taxon>eudicotyledons</taxon>
        <taxon>Gunneridae</taxon>
        <taxon>Pentapetalae</taxon>
        <taxon>rosids</taxon>
        <taxon>malvids</taxon>
        <taxon>Sapindales</taxon>
        <taxon>Meliaceae</taxon>
        <taxon>Melia</taxon>
    </lineage>
</organism>
<comment type="caution">
    <text evidence="1">The sequence shown here is derived from an EMBL/GenBank/DDBJ whole genome shotgun (WGS) entry which is preliminary data.</text>
</comment>
<evidence type="ECO:0000313" key="1">
    <source>
        <dbReference type="EMBL" id="KAJ4727166.1"/>
    </source>
</evidence>
<keyword evidence="2" id="KW-1185">Reference proteome</keyword>
<name>A0ACC1YUL0_MELAZ</name>
<gene>
    <name evidence="1" type="ORF">OWV82_000310</name>
</gene>